<comment type="catalytic activity">
    <reaction evidence="9 11">
        <text>XTP + H2O = XDP + phosphate + H(+)</text>
        <dbReference type="Rhea" id="RHEA:28406"/>
        <dbReference type="ChEBI" id="CHEBI:15377"/>
        <dbReference type="ChEBI" id="CHEBI:15378"/>
        <dbReference type="ChEBI" id="CHEBI:43474"/>
        <dbReference type="ChEBI" id="CHEBI:59884"/>
        <dbReference type="ChEBI" id="CHEBI:61314"/>
        <dbReference type="EC" id="3.6.1.73"/>
    </reaction>
</comment>
<keyword evidence="2 11" id="KW-0479">Metal-binding</keyword>
<dbReference type="GO" id="GO:0009117">
    <property type="term" value="P:nucleotide metabolic process"/>
    <property type="evidence" value="ECO:0007669"/>
    <property type="project" value="UniProtKB-KW"/>
</dbReference>
<evidence type="ECO:0000259" key="12">
    <source>
        <dbReference type="Pfam" id="PF01931"/>
    </source>
</evidence>
<keyword evidence="14" id="KW-1185">Reference proteome</keyword>
<dbReference type="EC" id="3.6.1.73" evidence="11"/>
<dbReference type="Proteomes" id="UP000217065">
    <property type="component" value="Unassembled WGS sequence"/>
</dbReference>
<dbReference type="InterPro" id="IPR026533">
    <property type="entry name" value="NTPase/PRRC1"/>
</dbReference>
<comment type="catalytic activity">
    <reaction evidence="8 11">
        <text>ITP + H2O = IDP + phosphate + H(+)</text>
        <dbReference type="Rhea" id="RHEA:28330"/>
        <dbReference type="ChEBI" id="CHEBI:15377"/>
        <dbReference type="ChEBI" id="CHEBI:15378"/>
        <dbReference type="ChEBI" id="CHEBI:43474"/>
        <dbReference type="ChEBI" id="CHEBI:58280"/>
        <dbReference type="ChEBI" id="CHEBI:61402"/>
        <dbReference type="EC" id="3.6.1.73"/>
    </reaction>
</comment>
<dbReference type="InterPro" id="IPR002786">
    <property type="entry name" value="Non_canon_purine_NTPase"/>
</dbReference>
<dbReference type="OrthoDB" id="164951at2"/>
<proteinExistence type="inferred from homology"/>
<dbReference type="SUPFAM" id="SSF52972">
    <property type="entry name" value="ITPase-like"/>
    <property type="match status" value="1"/>
</dbReference>
<evidence type="ECO:0000256" key="3">
    <source>
        <dbReference type="ARBA" id="ARBA00022741"/>
    </source>
</evidence>
<dbReference type="GO" id="GO:0103023">
    <property type="term" value="F:ITPase activity"/>
    <property type="evidence" value="ECO:0007669"/>
    <property type="project" value="UniProtKB-EC"/>
</dbReference>
<comment type="caution">
    <text evidence="13">The sequence shown here is derived from an EMBL/GenBank/DDBJ whole genome shotgun (WGS) entry which is preliminary data.</text>
</comment>
<dbReference type="PANTHER" id="PTHR34699">
    <property type="match status" value="1"/>
</dbReference>
<evidence type="ECO:0000256" key="5">
    <source>
        <dbReference type="ARBA" id="ARBA00022842"/>
    </source>
</evidence>
<keyword evidence="3 11" id="KW-0547">Nucleotide-binding</keyword>
<comment type="caution">
    <text evidence="11">Lacks conserved residue(s) required for the propagation of feature annotation.</text>
</comment>
<evidence type="ECO:0000256" key="7">
    <source>
        <dbReference type="ARBA" id="ARBA00023211"/>
    </source>
</evidence>
<dbReference type="PANTHER" id="PTHR34699:SF2">
    <property type="entry name" value="NON-CANONICAL PURINE NTP PHOSPHATASE_PRRC1 DOMAIN-CONTAINING PROTEIN"/>
    <property type="match status" value="1"/>
</dbReference>
<name>A0A264W0U3_9BACL</name>
<keyword evidence="5 11" id="KW-0460">Magnesium</keyword>
<evidence type="ECO:0000256" key="1">
    <source>
        <dbReference type="ARBA" id="ARBA00001936"/>
    </source>
</evidence>
<dbReference type="GO" id="GO:0000166">
    <property type="term" value="F:nucleotide binding"/>
    <property type="evidence" value="ECO:0007669"/>
    <property type="project" value="UniProtKB-KW"/>
</dbReference>
<dbReference type="EMBL" id="NOKQ01000276">
    <property type="protein sequence ID" value="OZS77183.1"/>
    <property type="molecule type" value="Genomic_DNA"/>
</dbReference>
<keyword evidence="6 11" id="KW-0546">Nucleotide metabolism</keyword>
<reference evidence="13 14" key="1">
    <citation type="submission" date="2017-07" db="EMBL/GenBank/DDBJ databases">
        <title>Tetzosporium hominis gen.nov. sp.nov.</title>
        <authorList>
            <person name="Tetz G."/>
            <person name="Tetz V."/>
        </authorList>
    </citation>
    <scope>NUCLEOTIDE SEQUENCE [LARGE SCALE GENOMIC DNA]</scope>
    <source>
        <strain evidence="13 14">VT-49</strain>
    </source>
</reference>
<comment type="function">
    <text evidence="11">Phosphatase that hydrolyzes non-canonical purine nucleotides such as XTP and ITP to their respective diphosphate derivatives. Probably excludes non-canonical purines from DNA/RNA precursor pool, thus preventing their incorporation into DNA/RNA and avoiding chromosomal lesions.</text>
</comment>
<evidence type="ECO:0000256" key="8">
    <source>
        <dbReference type="ARBA" id="ARBA00048174"/>
    </source>
</evidence>
<gene>
    <name evidence="13" type="primary">yjjX</name>
    <name evidence="13" type="ORF">CF394_12475</name>
</gene>
<keyword evidence="4 11" id="KW-0378">Hydrolase</keyword>
<dbReference type="GO" id="GO:0046872">
    <property type="term" value="F:metal ion binding"/>
    <property type="evidence" value="ECO:0007669"/>
    <property type="project" value="UniProtKB-KW"/>
</dbReference>
<dbReference type="AlphaFoldDB" id="A0A264W0U3"/>
<dbReference type="InterPro" id="IPR029001">
    <property type="entry name" value="ITPase-like_fam"/>
</dbReference>
<evidence type="ECO:0000313" key="14">
    <source>
        <dbReference type="Proteomes" id="UP000217065"/>
    </source>
</evidence>
<organism evidence="13 14">
    <name type="scientific">Tetzosporium hominis</name>
    <dbReference type="NCBI Taxonomy" id="2020506"/>
    <lineage>
        <taxon>Bacteria</taxon>
        <taxon>Bacillati</taxon>
        <taxon>Bacillota</taxon>
        <taxon>Bacilli</taxon>
        <taxon>Bacillales</taxon>
        <taxon>Caryophanaceae</taxon>
        <taxon>Tetzosporium</taxon>
    </lineage>
</organism>
<comment type="similarity">
    <text evidence="10 11">Belongs to the YjjX NTPase family.</text>
</comment>
<protein>
    <recommendedName>
        <fullName evidence="11">Probable inosine/xanthosine triphosphatase</fullName>
        <shortName evidence="11">ITPase/XTPase</shortName>
        <ecNumber evidence="11">3.6.1.73</ecNumber>
    </recommendedName>
    <alternativeName>
        <fullName evidence="11">Non-canonical purine NTP phosphatase</fullName>
    </alternativeName>
    <alternativeName>
        <fullName evidence="11">Non-standard purine NTP phosphatase</fullName>
    </alternativeName>
    <alternativeName>
        <fullName evidence="11">Nucleoside-triphosphate phosphatase</fullName>
        <shortName evidence="11">NTPase</shortName>
    </alternativeName>
</protein>
<keyword evidence="7 11" id="KW-0464">Manganese</keyword>
<evidence type="ECO:0000256" key="6">
    <source>
        <dbReference type="ARBA" id="ARBA00023080"/>
    </source>
</evidence>
<comment type="subunit">
    <text evidence="11">Homodimer.</text>
</comment>
<evidence type="ECO:0000256" key="2">
    <source>
        <dbReference type="ARBA" id="ARBA00022723"/>
    </source>
</evidence>
<dbReference type="NCBIfam" id="NF002850">
    <property type="entry name" value="PRK03114.1"/>
    <property type="match status" value="1"/>
</dbReference>
<dbReference type="FunFam" id="3.90.950.10:FF:000002">
    <property type="entry name" value="Inosine/xanthosine triphosphatase"/>
    <property type="match status" value="1"/>
</dbReference>
<dbReference type="InterPro" id="IPR050299">
    <property type="entry name" value="YjjX_NTPase"/>
</dbReference>
<evidence type="ECO:0000256" key="9">
    <source>
        <dbReference type="ARBA" id="ARBA00048781"/>
    </source>
</evidence>
<evidence type="ECO:0000256" key="10">
    <source>
        <dbReference type="ARBA" id="ARBA00060855"/>
    </source>
</evidence>
<evidence type="ECO:0000256" key="4">
    <source>
        <dbReference type="ARBA" id="ARBA00022801"/>
    </source>
</evidence>
<dbReference type="Pfam" id="PF01931">
    <property type="entry name" value="NTPase_I-T"/>
    <property type="match status" value="1"/>
</dbReference>
<feature type="domain" description="Non-canonical purine NTP phosphatase/PRRC1" evidence="12">
    <location>
        <begin position="6"/>
        <end position="160"/>
    </location>
</feature>
<evidence type="ECO:0000313" key="13">
    <source>
        <dbReference type="EMBL" id="OZS77183.1"/>
    </source>
</evidence>
<comment type="cofactor">
    <cofactor evidence="1">
        <name>Mn(2+)</name>
        <dbReference type="ChEBI" id="CHEBI:29035"/>
    </cofactor>
</comment>
<sequence>MNIAIGTKNPVKIQAVKKAFELTQLEALFTSYDVPSEVAAQPISDEETRLGAVNRARHAQRKDHADAGIGLEGGVKWIEGTLYLCNWGALVTSDGTVFTAMGAGLPLPDDIAKGIEAGSELGPLMDQFTSRTGIRHAEGAIGVFTNNLITRQSMFEHIVLQLVGQYILHKSVN</sequence>
<evidence type="ECO:0000256" key="11">
    <source>
        <dbReference type="HAMAP-Rule" id="MF_00648"/>
    </source>
</evidence>
<dbReference type="RefSeq" id="WP_094944028.1">
    <property type="nucleotide sequence ID" value="NZ_NOKQ01000276.1"/>
</dbReference>
<accession>A0A264W0U3</accession>
<dbReference type="HAMAP" id="MF_00648">
    <property type="entry name" value="Non_canon_purine_NTPase_YjjX"/>
    <property type="match status" value="1"/>
</dbReference>
<dbReference type="Gene3D" id="3.90.950.10">
    <property type="match status" value="1"/>
</dbReference>
<comment type="cofactor">
    <cofactor evidence="11">
        <name>Mg(2+)</name>
        <dbReference type="ChEBI" id="CHEBI:18420"/>
    </cofactor>
    <cofactor evidence="11">
        <name>Mn(2+)</name>
        <dbReference type="ChEBI" id="CHEBI:29035"/>
    </cofactor>
    <text evidence="11">Binds 1 divalent metal cation per subunit; can use either Mg(2+) or Mn(2+).</text>
</comment>